<evidence type="ECO:0000256" key="5">
    <source>
        <dbReference type="ARBA" id="ARBA00022801"/>
    </source>
</evidence>
<gene>
    <name evidence="15" type="ORF">GP473_07045</name>
</gene>
<keyword evidence="8" id="KW-0067">ATP-binding</keyword>
<dbReference type="Pfam" id="PF00580">
    <property type="entry name" value="UvrD-helicase"/>
    <property type="match status" value="1"/>
</dbReference>
<keyword evidence="10" id="KW-0234">DNA repair</keyword>
<dbReference type="GO" id="GO:0043138">
    <property type="term" value="F:3'-5' DNA helicase activity"/>
    <property type="evidence" value="ECO:0007669"/>
    <property type="project" value="UniProtKB-EC"/>
</dbReference>
<evidence type="ECO:0000256" key="11">
    <source>
        <dbReference type="ARBA" id="ARBA00023235"/>
    </source>
</evidence>
<keyword evidence="6" id="KW-0347">Helicase</keyword>
<keyword evidence="9" id="KW-0238">DNA-binding</keyword>
<protein>
    <recommendedName>
        <fullName evidence="13">DNA 3'-5' helicase</fullName>
        <ecNumber evidence="13">5.6.2.4</ecNumber>
    </recommendedName>
</protein>
<keyword evidence="3" id="KW-0547">Nucleotide-binding</keyword>
<proteinExistence type="inferred from homology"/>
<dbReference type="InterPro" id="IPR011604">
    <property type="entry name" value="PDDEXK-like_dom_sf"/>
</dbReference>
<keyword evidence="2" id="KW-0540">Nuclease</keyword>
<dbReference type="EMBL" id="CP046883">
    <property type="protein sequence ID" value="QNH96441.1"/>
    <property type="molecule type" value="Genomic_DNA"/>
</dbReference>
<dbReference type="Pfam" id="PF13361">
    <property type="entry name" value="UvrD_C"/>
    <property type="match status" value="1"/>
</dbReference>
<dbReference type="AlphaFoldDB" id="A0A7G7YPM1"/>
<dbReference type="Proteomes" id="UP000515275">
    <property type="component" value="Chromosome"/>
</dbReference>
<dbReference type="Gene3D" id="1.10.486.10">
    <property type="entry name" value="PCRA, domain 4"/>
    <property type="match status" value="1"/>
</dbReference>
<comment type="catalytic activity">
    <reaction evidence="14">
        <text>ATP + H2O = ADP + phosphate + H(+)</text>
        <dbReference type="Rhea" id="RHEA:13065"/>
        <dbReference type="ChEBI" id="CHEBI:15377"/>
        <dbReference type="ChEBI" id="CHEBI:15378"/>
        <dbReference type="ChEBI" id="CHEBI:30616"/>
        <dbReference type="ChEBI" id="CHEBI:43474"/>
        <dbReference type="ChEBI" id="CHEBI:456216"/>
        <dbReference type="EC" id="5.6.2.4"/>
    </reaction>
</comment>
<keyword evidence="16" id="KW-1185">Reference proteome</keyword>
<evidence type="ECO:0000256" key="12">
    <source>
        <dbReference type="ARBA" id="ARBA00034617"/>
    </source>
</evidence>
<dbReference type="InterPro" id="IPR013986">
    <property type="entry name" value="DExx_box_DNA_helicase_dom_sf"/>
</dbReference>
<name>A0A7G7YPM1_9CORY</name>
<dbReference type="InterPro" id="IPR014016">
    <property type="entry name" value="UvrD-like_ATP-bd"/>
</dbReference>
<dbReference type="EC" id="5.6.2.4" evidence="13"/>
<dbReference type="InterPro" id="IPR038726">
    <property type="entry name" value="PDDEXK_AddAB-type"/>
</dbReference>
<dbReference type="GO" id="GO:0000725">
    <property type="term" value="P:recombinational repair"/>
    <property type="evidence" value="ECO:0007669"/>
    <property type="project" value="TreeGrafter"/>
</dbReference>
<dbReference type="Gene3D" id="3.40.50.300">
    <property type="entry name" value="P-loop containing nucleotide triphosphate hydrolases"/>
    <property type="match status" value="2"/>
</dbReference>
<comment type="catalytic activity">
    <reaction evidence="12">
        <text>Couples ATP hydrolysis with the unwinding of duplex DNA by translocating in the 3'-5' direction.</text>
        <dbReference type="EC" id="5.6.2.4"/>
    </reaction>
</comment>
<evidence type="ECO:0000256" key="9">
    <source>
        <dbReference type="ARBA" id="ARBA00023125"/>
    </source>
</evidence>
<dbReference type="GO" id="GO:0005829">
    <property type="term" value="C:cytosol"/>
    <property type="evidence" value="ECO:0007669"/>
    <property type="project" value="TreeGrafter"/>
</dbReference>
<dbReference type="Gene3D" id="1.10.10.160">
    <property type="match status" value="1"/>
</dbReference>
<dbReference type="SUPFAM" id="SSF52540">
    <property type="entry name" value="P-loop containing nucleoside triphosphate hydrolases"/>
    <property type="match status" value="1"/>
</dbReference>
<dbReference type="KEGG" id="cans:GP473_07045"/>
<evidence type="ECO:0000256" key="4">
    <source>
        <dbReference type="ARBA" id="ARBA00022763"/>
    </source>
</evidence>
<dbReference type="Pfam" id="PF12705">
    <property type="entry name" value="PDDEXK_1"/>
    <property type="match status" value="1"/>
</dbReference>
<keyword evidence="7" id="KW-0269">Exonuclease</keyword>
<dbReference type="GO" id="GO:0005524">
    <property type="term" value="F:ATP binding"/>
    <property type="evidence" value="ECO:0007669"/>
    <property type="project" value="UniProtKB-UniRule"/>
</dbReference>
<evidence type="ECO:0000256" key="1">
    <source>
        <dbReference type="ARBA" id="ARBA00009922"/>
    </source>
</evidence>
<evidence type="ECO:0000256" key="6">
    <source>
        <dbReference type="ARBA" id="ARBA00022806"/>
    </source>
</evidence>
<evidence type="ECO:0000256" key="8">
    <source>
        <dbReference type="ARBA" id="ARBA00022840"/>
    </source>
</evidence>
<dbReference type="GO" id="GO:0004527">
    <property type="term" value="F:exonuclease activity"/>
    <property type="evidence" value="ECO:0007669"/>
    <property type="project" value="UniProtKB-KW"/>
</dbReference>
<keyword evidence="11" id="KW-0413">Isomerase</keyword>
<evidence type="ECO:0000256" key="14">
    <source>
        <dbReference type="ARBA" id="ARBA00048988"/>
    </source>
</evidence>
<reference evidence="15 16" key="1">
    <citation type="submission" date="2019-12" db="EMBL/GenBank/DDBJ databases">
        <title>Corynebacterium sp. nov., isolated from feces of the Anser Albifrons in China.</title>
        <authorList>
            <person name="Liu Q."/>
        </authorList>
    </citation>
    <scope>NUCLEOTIDE SEQUENCE [LARGE SCALE GENOMIC DNA]</scope>
    <source>
        <strain evidence="15 16">23H37-10</strain>
    </source>
</reference>
<evidence type="ECO:0000256" key="2">
    <source>
        <dbReference type="ARBA" id="ARBA00022722"/>
    </source>
</evidence>
<evidence type="ECO:0000313" key="15">
    <source>
        <dbReference type="EMBL" id="QNH96441.1"/>
    </source>
</evidence>
<dbReference type="InterPro" id="IPR027417">
    <property type="entry name" value="P-loop_NTPase"/>
</dbReference>
<dbReference type="PANTHER" id="PTHR11070">
    <property type="entry name" value="UVRD / RECB / PCRA DNA HELICASE FAMILY MEMBER"/>
    <property type="match status" value="1"/>
</dbReference>
<dbReference type="RefSeq" id="WP_185770191.1">
    <property type="nucleotide sequence ID" value="NZ_CP046883.1"/>
</dbReference>
<evidence type="ECO:0000313" key="16">
    <source>
        <dbReference type="Proteomes" id="UP000515275"/>
    </source>
</evidence>
<dbReference type="InterPro" id="IPR014017">
    <property type="entry name" value="DNA_helicase_UvrD-like_C"/>
</dbReference>
<comment type="similarity">
    <text evidence="1">Belongs to the helicase family. UvrD subfamily.</text>
</comment>
<accession>A0A7G7YPM1</accession>
<evidence type="ECO:0000256" key="3">
    <source>
        <dbReference type="ARBA" id="ARBA00022741"/>
    </source>
</evidence>
<keyword evidence="5" id="KW-0378">Hydrolase</keyword>
<dbReference type="PROSITE" id="PS51217">
    <property type="entry name" value="UVRD_HELICASE_CTER"/>
    <property type="match status" value="1"/>
</dbReference>
<evidence type="ECO:0000256" key="10">
    <source>
        <dbReference type="ARBA" id="ARBA00023204"/>
    </source>
</evidence>
<keyword evidence="4" id="KW-0227">DNA damage</keyword>
<dbReference type="PROSITE" id="PS51198">
    <property type="entry name" value="UVRD_HELICASE_ATP_BIND"/>
    <property type="match status" value="1"/>
</dbReference>
<sequence length="1132" mass="122864">MNFHASDPAQRIGATGNPTVILERAQSSACAQRNWEGLPAALISGDERLDYDKPYAVLGGPGTGKTSLLVDAALSFLLQGGRAEDMMFVAPSKAAAARIRAEIFERVSDVKEYAGTGAPVRSVHSWAFALYRAIRQSKQEPLPRLISGAEHDAQIRILLKGELEDGLSLWPDEIMPALGMVGFARQLRDLILRATERGVRADELQQLGVKHSRPMWEAAGNFLRRYEQTQRLGEVWNLNASELLHSVIEELEGDGSGVSAGEQLALRQRERLQLVLVDDAHNMDPASASFIETLIAPGTRVIIAGDPDQCVFHFRGADEAFLLRHSHDDAHLVVLSKSHRLNSDQAAAVQALTGQLPHLRTRIPVTECGGQGQLRLLTASSSMSEKLHVANVVRRAHLEDGVAWGDIAVIVRDTAQISSLRRVLMSHGVPVKVDPTSVVLAEQPLVSVLLLAMESTYRRLSTNEMRCLLESSVGGADPVMVRRVERSINRAITHERILNKDLPRHSDGAPYQAIDYLNALLAGEATEQEREAWTRFFGPREETVSGRLAKVLNAGREAYENGEGVETVLWRVWQATDLANHLQTRALRGGTLGAQADQDLDAVMSLFDLAGDFAERNPAASVETFVEEVRAQELPTGTRERSSAPTEAVEILPAHAAAGRQWEVVVVSGVQEDLWPAGPTVGGLFNQQELVDLLDRKIDPNLQISRIGPAVEEERRLFLLALSRAHGQCVITAVDNDSDEAGVPSRFLSEIEGAVVPFDATSATDELADKPPASGTEEPQSSSLEQHPHAEHDIPRVLALEPLLGELRYAVSESRSSEERENAARNLARMATAGIFGAHPSQWWGVAAPSTDEPMVDKDGKLRLSPSRLEALNNCALGDFFARHSGVGLETDVQRIGIAVHCIAQAIVDDLSSASAPDAQHLTLESVLDAVEVYFPQLVTGAAWSVEHNVKRWREGIEKLYRFISERVCGAGSNKAVAEKEFSVCLGQLHDGTEVVLNGRVDLAIINADGATMVYDFKTARTAKSAEAVAGSHQLSAYQFMVAHTEGLTNDGAALVYPGETGRSSSKGQIAEARDVQQMKLSAEELSEYKTKMLALAEAAQGPSFRATPGPHCTYCGFASACPAQTAGRMLV</sequence>
<dbReference type="PANTHER" id="PTHR11070:SF59">
    <property type="entry name" value="DNA 3'-5' HELICASE"/>
    <property type="match status" value="1"/>
</dbReference>
<evidence type="ECO:0000256" key="13">
    <source>
        <dbReference type="ARBA" id="ARBA00034808"/>
    </source>
</evidence>
<dbReference type="GO" id="GO:0033202">
    <property type="term" value="C:DNA helicase complex"/>
    <property type="evidence" value="ECO:0007669"/>
    <property type="project" value="TreeGrafter"/>
</dbReference>
<organism evidence="15 16">
    <name type="scientific">Corynebacterium anserum</name>
    <dbReference type="NCBI Taxonomy" id="2684406"/>
    <lineage>
        <taxon>Bacteria</taxon>
        <taxon>Bacillati</taxon>
        <taxon>Actinomycetota</taxon>
        <taxon>Actinomycetes</taxon>
        <taxon>Mycobacteriales</taxon>
        <taxon>Corynebacteriaceae</taxon>
        <taxon>Corynebacterium</taxon>
    </lineage>
</organism>
<dbReference type="InterPro" id="IPR000212">
    <property type="entry name" value="DNA_helicase_UvrD/REP"/>
</dbReference>
<dbReference type="GO" id="GO:0003677">
    <property type="term" value="F:DNA binding"/>
    <property type="evidence" value="ECO:0007669"/>
    <property type="project" value="UniProtKB-KW"/>
</dbReference>
<evidence type="ECO:0000256" key="7">
    <source>
        <dbReference type="ARBA" id="ARBA00022839"/>
    </source>
</evidence>
<dbReference type="Gene3D" id="3.90.320.10">
    <property type="match status" value="1"/>
</dbReference>